<protein>
    <submittedName>
        <fullName evidence="1">Uncharacterized protein</fullName>
    </submittedName>
</protein>
<keyword evidence="2" id="KW-1185">Reference proteome</keyword>
<sequence>MRFLEKIRTPKVKGVSATSHVDSTTGERRGIEDCSFFSADLLDIIGVWRTKFVVGRLPFRKRWEDTLRPCLDVKGEGNIWITG</sequence>
<dbReference type="AlphaFoldDB" id="A0ABD1XY24"/>
<organism evidence="1 2">
    <name type="scientific">Riccia fluitans</name>
    <dbReference type="NCBI Taxonomy" id="41844"/>
    <lineage>
        <taxon>Eukaryota</taxon>
        <taxon>Viridiplantae</taxon>
        <taxon>Streptophyta</taxon>
        <taxon>Embryophyta</taxon>
        <taxon>Marchantiophyta</taxon>
        <taxon>Marchantiopsida</taxon>
        <taxon>Marchantiidae</taxon>
        <taxon>Marchantiales</taxon>
        <taxon>Ricciaceae</taxon>
        <taxon>Riccia</taxon>
    </lineage>
</organism>
<evidence type="ECO:0000313" key="2">
    <source>
        <dbReference type="Proteomes" id="UP001605036"/>
    </source>
</evidence>
<name>A0ABD1XY24_9MARC</name>
<accession>A0ABD1XY24</accession>
<evidence type="ECO:0000313" key="1">
    <source>
        <dbReference type="EMBL" id="KAL2613860.1"/>
    </source>
</evidence>
<reference evidence="1 2" key="1">
    <citation type="submission" date="2024-09" db="EMBL/GenBank/DDBJ databases">
        <title>Chromosome-scale assembly of Riccia fluitans.</title>
        <authorList>
            <person name="Paukszto L."/>
            <person name="Sawicki J."/>
            <person name="Karawczyk K."/>
            <person name="Piernik-Szablinska J."/>
            <person name="Szczecinska M."/>
            <person name="Mazdziarz M."/>
        </authorList>
    </citation>
    <scope>NUCLEOTIDE SEQUENCE [LARGE SCALE GENOMIC DNA]</scope>
    <source>
        <strain evidence="1">Rf_01</strain>
        <tissue evidence="1">Aerial parts of the thallus</tissue>
    </source>
</reference>
<dbReference type="Proteomes" id="UP001605036">
    <property type="component" value="Unassembled WGS sequence"/>
</dbReference>
<comment type="caution">
    <text evidence="1">The sequence shown here is derived from an EMBL/GenBank/DDBJ whole genome shotgun (WGS) entry which is preliminary data.</text>
</comment>
<dbReference type="EMBL" id="JBHFFA010000007">
    <property type="protein sequence ID" value="KAL2613860.1"/>
    <property type="molecule type" value="Genomic_DNA"/>
</dbReference>
<gene>
    <name evidence="1" type="ORF">R1flu_025552</name>
</gene>
<proteinExistence type="predicted"/>